<evidence type="ECO:0000256" key="1">
    <source>
        <dbReference type="SAM" id="MobiDB-lite"/>
    </source>
</evidence>
<sequence>MDQEASLEAAAKAKINSKDEASELASSVSGRSKSSRRKRKEPHFVLKTPVKKKNICKELTGAVAIYLICISLPTIFGVLVRWYERHFSYHRESGSLEGNELFDESLEARLGSRFISSGQESFSYLAKNAFDVLLSCYSNQEQEKDALKQMLLNVPASVYLYIMQYIHRDALSDVQFVTATSIFLSLIRVLLVHLLVPKFLAPRRLVAMVHSKSTHLLSSSEYEFKTKKGQHHLDDDSEASSCNSPKEYINELLTQTVHSLRRSLGHEVQEPYEKVDPSRARQMFQAPRFATAVFRLLFCMVSCSWALIKFSSSNFWPLWVGGMKAAQTKNCWDLAGTFKVKGASLDTDFDHQNSALRYFFLGQAAYQIHSLCFHCLSMILLFFYGGSNGMLSARQSLKSYLRPLLEHFVYFVLTVATYIFSGLRRLGAISIFALEASSMMLQLLQICINAPSGSFLHNKGLVKFVYRFVAIPSFVYFRFFVMPFIVQYSAAFESTMWLQNIEHALTPGVGSVIYGYFNGMLLMAFAFNFIYLRRLLFHPYMISLDKGRHSKME</sequence>
<name>A0AAD3DBU8_9STRA</name>
<keyword evidence="2" id="KW-1133">Transmembrane helix</keyword>
<evidence type="ECO:0000313" key="4">
    <source>
        <dbReference type="Proteomes" id="UP001054902"/>
    </source>
</evidence>
<reference evidence="3 4" key="1">
    <citation type="journal article" date="2021" name="Sci. Rep.">
        <title>The genome of the diatom Chaetoceros tenuissimus carries an ancient integrated fragment of an extant virus.</title>
        <authorList>
            <person name="Hongo Y."/>
            <person name="Kimura K."/>
            <person name="Takaki Y."/>
            <person name="Yoshida Y."/>
            <person name="Baba S."/>
            <person name="Kobayashi G."/>
            <person name="Nagasaki K."/>
            <person name="Hano T."/>
            <person name="Tomaru Y."/>
        </authorList>
    </citation>
    <scope>NUCLEOTIDE SEQUENCE [LARGE SCALE GENOMIC DNA]</scope>
    <source>
        <strain evidence="3 4">NIES-3715</strain>
    </source>
</reference>
<feature type="transmembrane region" description="Helical" evidence="2">
    <location>
        <begin position="63"/>
        <end position="83"/>
    </location>
</feature>
<evidence type="ECO:0000256" key="2">
    <source>
        <dbReference type="SAM" id="Phobius"/>
    </source>
</evidence>
<feature type="transmembrane region" description="Helical" evidence="2">
    <location>
        <begin position="426"/>
        <end position="444"/>
    </location>
</feature>
<organism evidence="3 4">
    <name type="scientific">Chaetoceros tenuissimus</name>
    <dbReference type="NCBI Taxonomy" id="426638"/>
    <lineage>
        <taxon>Eukaryota</taxon>
        <taxon>Sar</taxon>
        <taxon>Stramenopiles</taxon>
        <taxon>Ochrophyta</taxon>
        <taxon>Bacillariophyta</taxon>
        <taxon>Coscinodiscophyceae</taxon>
        <taxon>Chaetocerotophycidae</taxon>
        <taxon>Chaetocerotales</taxon>
        <taxon>Chaetocerotaceae</taxon>
        <taxon>Chaetoceros</taxon>
    </lineage>
</organism>
<feature type="transmembrane region" description="Helical" evidence="2">
    <location>
        <begin position="513"/>
        <end position="532"/>
    </location>
</feature>
<feature type="transmembrane region" description="Helical" evidence="2">
    <location>
        <begin position="289"/>
        <end position="308"/>
    </location>
</feature>
<feature type="region of interest" description="Disordered" evidence="1">
    <location>
        <begin position="1"/>
        <end position="43"/>
    </location>
</feature>
<feature type="transmembrane region" description="Helical" evidence="2">
    <location>
        <begin position="364"/>
        <end position="384"/>
    </location>
</feature>
<feature type="transmembrane region" description="Helical" evidence="2">
    <location>
        <begin position="404"/>
        <end position="420"/>
    </location>
</feature>
<dbReference type="AlphaFoldDB" id="A0AAD3DBU8"/>
<dbReference type="EMBL" id="BLLK01000069">
    <property type="protein sequence ID" value="GFH60100.1"/>
    <property type="molecule type" value="Genomic_DNA"/>
</dbReference>
<accession>A0AAD3DBU8</accession>
<evidence type="ECO:0000313" key="3">
    <source>
        <dbReference type="EMBL" id="GFH60100.1"/>
    </source>
</evidence>
<keyword evidence="4" id="KW-1185">Reference proteome</keyword>
<keyword evidence="2" id="KW-0812">Transmembrane</keyword>
<dbReference type="Proteomes" id="UP001054902">
    <property type="component" value="Unassembled WGS sequence"/>
</dbReference>
<feature type="transmembrane region" description="Helical" evidence="2">
    <location>
        <begin position="464"/>
        <end position="486"/>
    </location>
</feature>
<gene>
    <name evidence="3" type="ORF">CTEN210_16576</name>
</gene>
<proteinExistence type="predicted"/>
<feature type="transmembrane region" description="Helical" evidence="2">
    <location>
        <begin position="174"/>
        <end position="196"/>
    </location>
</feature>
<keyword evidence="2" id="KW-0472">Membrane</keyword>
<evidence type="ECO:0008006" key="5">
    <source>
        <dbReference type="Google" id="ProtNLM"/>
    </source>
</evidence>
<comment type="caution">
    <text evidence="3">The sequence shown here is derived from an EMBL/GenBank/DDBJ whole genome shotgun (WGS) entry which is preliminary data.</text>
</comment>
<protein>
    <recommendedName>
        <fullName evidence="5">TLC domain-containing protein</fullName>
    </recommendedName>
</protein>